<dbReference type="GO" id="GO:0006749">
    <property type="term" value="P:glutathione metabolic process"/>
    <property type="evidence" value="ECO:0007669"/>
    <property type="project" value="TreeGrafter"/>
</dbReference>
<comment type="catalytic activity">
    <reaction evidence="4">
        <text>RX + glutathione = an S-substituted glutathione + a halide anion + H(+)</text>
        <dbReference type="Rhea" id="RHEA:16437"/>
        <dbReference type="ChEBI" id="CHEBI:15378"/>
        <dbReference type="ChEBI" id="CHEBI:16042"/>
        <dbReference type="ChEBI" id="CHEBI:17792"/>
        <dbReference type="ChEBI" id="CHEBI:57925"/>
        <dbReference type="ChEBI" id="CHEBI:90779"/>
        <dbReference type="EC" id="2.5.1.18"/>
    </reaction>
</comment>
<feature type="domain" description="GST C-terminal" evidence="6">
    <location>
        <begin position="81"/>
        <end position="204"/>
    </location>
</feature>
<name>A0A8J2JC55_9HEXA</name>
<evidence type="ECO:0000259" key="6">
    <source>
        <dbReference type="PROSITE" id="PS50405"/>
    </source>
</evidence>
<dbReference type="Pfam" id="PF14497">
    <property type="entry name" value="GST_C_3"/>
    <property type="match status" value="1"/>
</dbReference>
<evidence type="ECO:0000256" key="4">
    <source>
        <dbReference type="ARBA" id="ARBA00047960"/>
    </source>
</evidence>
<dbReference type="GO" id="GO:0004602">
    <property type="term" value="F:glutathione peroxidase activity"/>
    <property type="evidence" value="ECO:0007669"/>
    <property type="project" value="UniProtKB-ARBA"/>
</dbReference>
<dbReference type="InterPro" id="IPR010987">
    <property type="entry name" value="Glutathione-S-Trfase_C-like"/>
</dbReference>
<dbReference type="FunFam" id="3.40.30.10:FF:000035">
    <property type="entry name" value="hematopoietic prostaglandin D synthase"/>
    <property type="match status" value="1"/>
</dbReference>
<accession>A0A8J2JC55</accession>
<evidence type="ECO:0000256" key="3">
    <source>
        <dbReference type="ARBA" id="ARBA00038317"/>
    </source>
</evidence>
<dbReference type="PROSITE" id="PS50404">
    <property type="entry name" value="GST_NTER"/>
    <property type="match status" value="1"/>
</dbReference>
<organism evidence="7 8">
    <name type="scientific">Allacma fusca</name>
    <dbReference type="NCBI Taxonomy" id="39272"/>
    <lineage>
        <taxon>Eukaryota</taxon>
        <taxon>Metazoa</taxon>
        <taxon>Ecdysozoa</taxon>
        <taxon>Arthropoda</taxon>
        <taxon>Hexapoda</taxon>
        <taxon>Collembola</taxon>
        <taxon>Symphypleona</taxon>
        <taxon>Sminthuridae</taxon>
        <taxon>Allacma</taxon>
    </lineage>
</organism>
<dbReference type="InterPro" id="IPR040079">
    <property type="entry name" value="Glutathione_S-Trfase"/>
</dbReference>
<dbReference type="CDD" id="cd03039">
    <property type="entry name" value="GST_N_Sigma_like"/>
    <property type="match status" value="1"/>
</dbReference>
<dbReference type="InterPro" id="IPR004045">
    <property type="entry name" value="Glutathione_S-Trfase_N"/>
</dbReference>
<keyword evidence="2" id="KW-0808">Transferase</keyword>
<evidence type="ECO:0000256" key="2">
    <source>
        <dbReference type="ARBA" id="ARBA00022679"/>
    </source>
</evidence>
<protein>
    <recommendedName>
        <fullName evidence="1">glutathione transferase</fullName>
        <ecNumber evidence="1">2.5.1.18</ecNumber>
    </recommendedName>
</protein>
<dbReference type="SFLD" id="SFLDS00019">
    <property type="entry name" value="Glutathione_Transferase_(cytos"/>
    <property type="match status" value="1"/>
</dbReference>
<sequence>MPSYKLTYHNLMGIAEPIRFIFHYVNVDFEDNRLDHTDWPSQKDNYPWGVLPLLEEDGRQLSQSFTIGRYLGKKFKLNGADDYESAKCDEYGDALKDLLNECRNLFFETDETKKTELREEILSKQIPKYCGKFDRDLVNSESKYLVGTTPAWIDFFVAHYLEFLETKIDEKFLKNYPKLQFFKQNIYNLPQIKSWIETRPVTPW</sequence>
<comment type="similarity">
    <text evidence="3">Belongs to the GST superfamily. Sigma family.</text>
</comment>
<comment type="caution">
    <text evidence="7">The sequence shown here is derived from an EMBL/GenBank/DDBJ whole genome shotgun (WGS) entry which is preliminary data.</text>
</comment>
<dbReference type="GO" id="GO:0004364">
    <property type="term" value="F:glutathione transferase activity"/>
    <property type="evidence" value="ECO:0007669"/>
    <property type="project" value="UniProtKB-EC"/>
</dbReference>
<dbReference type="CDD" id="cd03192">
    <property type="entry name" value="GST_C_Sigma_like"/>
    <property type="match status" value="1"/>
</dbReference>
<dbReference type="PANTHER" id="PTHR11571">
    <property type="entry name" value="GLUTATHIONE S-TRANSFERASE"/>
    <property type="match status" value="1"/>
</dbReference>
<dbReference type="InterPro" id="IPR050213">
    <property type="entry name" value="GST_superfamily"/>
</dbReference>
<dbReference type="SFLD" id="SFLDG01205">
    <property type="entry name" value="AMPS.1"/>
    <property type="match status" value="1"/>
</dbReference>
<dbReference type="SFLD" id="SFLDG00363">
    <property type="entry name" value="AMPS_(cytGST):_Alpha-__Mu-__Pi"/>
    <property type="match status" value="1"/>
</dbReference>
<dbReference type="AlphaFoldDB" id="A0A8J2JC55"/>
<evidence type="ECO:0000256" key="1">
    <source>
        <dbReference type="ARBA" id="ARBA00012452"/>
    </source>
</evidence>
<dbReference type="PROSITE" id="PS50405">
    <property type="entry name" value="GST_CTER"/>
    <property type="match status" value="1"/>
</dbReference>
<feature type="domain" description="GST N-terminal" evidence="5">
    <location>
        <begin position="2"/>
        <end position="79"/>
    </location>
</feature>
<dbReference type="EMBL" id="CAJVCH010021474">
    <property type="protein sequence ID" value="CAG7690936.1"/>
    <property type="molecule type" value="Genomic_DNA"/>
</dbReference>
<keyword evidence="8" id="KW-1185">Reference proteome</keyword>
<dbReference type="OrthoDB" id="414243at2759"/>
<dbReference type="InterPro" id="IPR004046">
    <property type="entry name" value="GST_C"/>
</dbReference>
<evidence type="ECO:0000313" key="8">
    <source>
        <dbReference type="Proteomes" id="UP000708208"/>
    </source>
</evidence>
<dbReference type="FunFam" id="1.20.1050.10:FF:000030">
    <property type="entry name" value="Glutathione S-transferase S1"/>
    <property type="match status" value="1"/>
</dbReference>
<reference evidence="7" key="1">
    <citation type="submission" date="2021-06" db="EMBL/GenBank/DDBJ databases">
        <authorList>
            <person name="Hodson N. C."/>
            <person name="Mongue J. A."/>
            <person name="Jaron S. K."/>
        </authorList>
    </citation>
    <scope>NUCLEOTIDE SEQUENCE</scope>
</reference>
<evidence type="ECO:0000313" key="7">
    <source>
        <dbReference type="EMBL" id="CAG7690936.1"/>
    </source>
</evidence>
<dbReference type="Proteomes" id="UP000708208">
    <property type="component" value="Unassembled WGS sequence"/>
</dbReference>
<dbReference type="EC" id="2.5.1.18" evidence="1"/>
<evidence type="ECO:0000259" key="5">
    <source>
        <dbReference type="PROSITE" id="PS50404"/>
    </source>
</evidence>
<dbReference type="PANTHER" id="PTHR11571:SF224">
    <property type="entry name" value="HEMATOPOIETIC PROSTAGLANDIN D SYNTHASE"/>
    <property type="match status" value="1"/>
</dbReference>
<proteinExistence type="inferred from homology"/>
<gene>
    <name evidence="7" type="ORF">AFUS01_LOCUS3556</name>
</gene>